<keyword evidence="5" id="KW-0812">Transmembrane</keyword>
<proteinExistence type="predicted"/>
<dbReference type="GO" id="GO:0016020">
    <property type="term" value="C:membrane"/>
    <property type="evidence" value="ECO:0007669"/>
    <property type="project" value="UniProtKB-SubCell"/>
</dbReference>
<evidence type="ECO:0000256" key="1">
    <source>
        <dbReference type="ARBA" id="ARBA00004606"/>
    </source>
</evidence>
<dbReference type="InterPro" id="IPR029044">
    <property type="entry name" value="Nucleotide-diphossugar_trans"/>
</dbReference>
<dbReference type="Proteomes" id="UP000219338">
    <property type="component" value="Unassembled WGS sequence"/>
</dbReference>
<dbReference type="Gene3D" id="3.90.550.10">
    <property type="entry name" value="Spore Coat Polysaccharide Biosynthesis Protein SpsA, Chain A"/>
    <property type="match status" value="1"/>
</dbReference>
<evidence type="ECO:0000313" key="6">
    <source>
        <dbReference type="EMBL" id="SJK97762.1"/>
    </source>
</evidence>
<accession>A0A284QMQ7</accession>
<keyword evidence="5" id="KW-1133">Transmembrane helix</keyword>
<reference evidence="7" key="1">
    <citation type="journal article" date="2017" name="Nat. Ecol. Evol.">
        <title>Genome expansion and lineage-specific genetic innovations in the forest pathogenic fungi Armillaria.</title>
        <authorList>
            <person name="Sipos G."/>
            <person name="Prasanna A.N."/>
            <person name="Walter M.C."/>
            <person name="O'Connor E."/>
            <person name="Balint B."/>
            <person name="Krizsan K."/>
            <person name="Kiss B."/>
            <person name="Hess J."/>
            <person name="Varga T."/>
            <person name="Slot J."/>
            <person name="Riley R."/>
            <person name="Boka B."/>
            <person name="Rigling D."/>
            <person name="Barry K."/>
            <person name="Lee J."/>
            <person name="Mihaltcheva S."/>
            <person name="LaButti K."/>
            <person name="Lipzen A."/>
            <person name="Waldron R."/>
            <person name="Moloney N.M."/>
            <person name="Sperisen C."/>
            <person name="Kredics L."/>
            <person name="Vagvoelgyi C."/>
            <person name="Patrignani A."/>
            <person name="Fitzpatrick D."/>
            <person name="Nagy I."/>
            <person name="Doyle S."/>
            <person name="Anderson J.B."/>
            <person name="Grigoriev I.V."/>
            <person name="Gueldener U."/>
            <person name="Muensterkoetter M."/>
            <person name="Nagy L.G."/>
        </authorList>
    </citation>
    <scope>NUCLEOTIDE SEQUENCE [LARGE SCALE GENOMIC DNA]</scope>
    <source>
        <strain evidence="7">C18/9</strain>
    </source>
</reference>
<evidence type="ECO:0008006" key="8">
    <source>
        <dbReference type="Google" id="ProtNLM"/>
    </source>
</evidence>
<evidence type="ECO:0000256" key="4">
    <source>
        <dbReference type="ARBA" id="ARBA00022968"/>
    </source>
</evidence>
<gene>
    <name evidence="6" type="ORF">ARMOST_01016</name>
</gene>
<dbReference type="OrthoDB" id="411524at2759"/>
<dbReference type="AlphaFoldDB" id="A0A284QMQ7"/>
<keyword evidence="2" id="KW-0328">Glycosyltransferase</keyword>
<evidence type="ECO:0000256" key="3">
    <source>
        <dbReference type="ARBA" id="ARBA00022679"/>
    </source>
</evidence>
<keyword evidence="7" id="KW-1185">Reference proteome</keyword>
<name>A0A284QMQ7_ARMOS</name>
<keyword evidence="3" id="KW-0808">Transferase</keyword>
<organism evidence="6 7">
    <name type="scientific">Armillaria ostoyae</name>
    <name type="common">Armillaria root rot fungus</name>
    <dbReference type="NCBI Taxonomy" id="47428"/>
    <lineage>
        <taxon>Eukaryota</taxon>
        <taxon>Fungi</taxon>
        <taxon>Dikarya</taxon>
        <taxon>Basidiomycota</taxon>
        <taxon>Agaricomycotina</taxon>
        <taxon>Agaricomycetes</taxon>
        <taxon>Agaricomycetidae</taxon>
        <taxon>Agaricales</taxon>
        <taxon>Marasmiineae</taxon>
        <taxon>Physalacriaceae</taxon>
        <taxon>Armillaria</taxon>
    </lineage>
</organism>
<dbReference type="EMBL" id="FUEG01000001">
    <property type="protein sequence ID" value="SJK97762.1"/>
    <property type="molecule type" value="Genomic_DNA"/>
</dbReference>
<sequence length="419" mass="47457">MSIPYKIYILCAISLVLIFSFIKWSQLSFDTNALVSFAPTFAKSSPPGPVPPSSPSPLSSPVQLEPIAITLVLMGEGVVHEGSVAIKSAIMYTSRPLHFHLICTEDNIAYMEKKFSLFPRPAYAIEVTYYPITAERVRDRGHRAGIGEQWNVLSKVFMHELLVDVDKTIFMDTDMIFLVDPLELWNDFNKFEPYTLMSFPTLGPTSHPGQICSCIMLMNFALMRNPSAMFMPSTLLPDTQHSSLAVLPFARGISDGIPSPVADETVSFDPYNPFFADQGIFHVIWLYRPTMFRHLSLRWDVSTCRQQLGISLGSFGDELEEDMSEEDQLGRQLALEGSGEEHTLMSPGILHFNCQDKDDIWLFEENHNPSARFGPMVTTALRYKWIWLNRGDGSASVKTRTETDSRWWDERLAEAHARR</sequence>
<keyword evidence="5" id="KW-0472">Membrane</keyword>
<protein>
    <recommendedName>
        <fullName evidence="8">Glycosyltransferase family 8 protein</fullName>
    </recommendedName>
</protein>
<feature type="transmembrane region" description="Helical" evidence="5">
    <location>
        <begin position="7"/>
        <end position="24"/>
    </location>
</feature>
<keyword evidence="4" id="KW-0735">Signal-anchor</keyword>
<evidence type="ECO:0000313" key="7">
    <source>
        <dbReference type="Proteomes" id="UP000219338"/>
    </source>
</evidence>
<dbReference type="GO" id="GO:0016266">
    <property type="term" value="P:protein O-linked glycosylation via N-acetyl-galactosamine"/>
    <property type="evidence" value="ECO:0007669"/>
    <property type="project" value="TreeGrafter"/>
</dbReference>
<dbReference type="InterPro" id="IPR051993">
    <property type="entry name" value="Glycosyltransferase_8"/>
</dbReference>
<evidence type="ECO:0000256" key="2">
    <source>
        <dbReference type="ARBA" id="ARBA00022676"/>
    </source>
</evidence>
<evidence type="ECO:0000256" key="5">
    <source>
        <dbReference type="SAM" id="Phobius"/>
    </source>
</evidence>
<dbReference type="PANTHER" id="PTHR46012:SF2">
    <property type="entry name" value="IP22168P"/>
    <property type="match status" value="1"/>
</dbReference>
<dbReference type="PANTHER" id="PTHR46012">
    <property type="entry name" value="IP22168P"/>
    <property type="match status" value="1"/>
</dbReference>
<dbReference type="GO" id="GO:0035252">
    <property type="term" value="F:UDP-xylosyltransferase activity"/>
    <property type="evidence" value="ECO:0007669"/>
    <property type="project" value="TreeGrafter"/>
</dbReference>
<comment type="subcellular location">
    <subcellularLocation>
        <location evidence="1">Membrane</location>
        <topology evidence="1">Single-pass type II membrane protein</topology>
    </subcellularLocation>
</comment>
<dbReference type="SUPFAM" id="SSF53448">
    <property type="entry name" value="Nucleotide-diphospho-sugar transferases"/>
    <property type="match status" value="1"/>
</dbReference>
<dbReference type="OMA" id="FIHELVP"/>